<dbReference type="InterPro" id="IPR007229">
    <property type="entry name" value="Nic_PRibTrfase-Fam"/>
</dbReference>
<dbReference type="GO" id="GO:0034355">
    <property type="term" value="P:NAD+ biosynthetic process via the salvage pathway"/>
    <property type="evidence" value="ECO:0007669"/>
    <property type="project" value="TreeGrafter"/>
</dbReference>
<dbReference type="EC" id="6.3.4.21" evidence="3"/>
<dbReference type="InterPro" id="IPR041525">
    <property type="entry name" value="N/Namide_PRibTrfase"/>
</dbReference>
<reference evidence="10 11" key="1">
    <citation type="journal article" date="2013" name="Curr. Biol.">
        <title>The Genome of the Foraminiferan Reticulomyxa filosa.</title>
        <authorList>
            <person name="Glockner G."/>
            <person name="Hulsmann N."/>
            <person name="Schleicher M."/>
            <person name="Noegel A.A."/>
            <person name="Eichinger L."/>
            <person name="Gallinger C."/>
            <person name="Pawlowski J."/>
            <person name="Sierra R."/>
            <person name="Euteneuer U."/>
            <person name="Pillet L."/>
            <person name="Moustafa A."/>
            <person name="Platzer M."/>
            <person name="Groth M."/>
            <person name="Szafranski K."/>
            <person name="Schliwa M."/>
        </authorList>
    </citation>
    <scope>NUCLEOTIDE SEQUENCE [LARGE SCALE GENOMIC DNA]</scope>
</reference>
<dbReference type="Gene3D" id="3.20.140.10">
    <property type="entry name" value="nicotinate phosphoribosyltransferase"/>
    <property type="match status" value="1"/>
</dbReference>
<dbReference type="SUPFAM" id="SSF54675">
    <property type="entry name" value="Nicotinate/Quinolinate PRTase N-terminal domain-like"/>
    <property type="match status" value="1"/>
</dbReference>
<dbReference type="InterPro" id="IPR036068">
    <property type="entry name" value="Nicotinate_pribotase-like_C"/>
</dbReference>
<evidence type="ECO:0000256" key="2">
    <source>
        <dbReference type="ARBA" id="ARBA00010897"/>
    </source>
</evidence>
<comment type="pathway">
    <text evidence="1">Cofactor biosynthesis; NAD(+) biosynthesis; nicotinate D-ribonucleotide from nicotinate: step 1/1.</text>
</comment>
<accession>X6NJC4</accession>
<protein>
    <recommendedName>
        <fullName evidence="3">nicotinate phosphoribosyltransferase</fullName>
        <ecNumber evidence="3">6.3.4.21</ecNumber>
    </recommendedName>
</protein>
<comment type="catalytic activity">
    <reaction evidence="7">
        <text>5-phospho-alpha-D-ribose 1-diphosphate + nicotinate + ATP + H2O = nicotinate beta-D-ribonucleotide + ADP + phosphate + diphosphate</text>
        <dbReference type="Rhea" id="RHEA:36163"/>
        <dbReference type="ChEBI" id="CHEBI:15377"/>
        <dbReference type="ChEBI" id="CHEBI:30616"/>
        <dbReference type="ChEBI" id="CHEBI:32544"/>
        <dbReference type="ChEBI" id="CHEBI:33019"/>
        <dbReference type="ChEBI" id="CHEBI:43474"/>
        <dbReference type="ChEBI" id="CHEBI:57502"/>
        <dbReference type="ChEBI" id="CHEBI:58017"/>
        <dbReference type="ChEBI" id="CHEBI:456216"/>
        <dbReference type="EC" id="6.3.4.21"/>
    </reaction>
</comment>
<dbReference type="EMBL" id="ASPP01007899">
    <property type="protein sequence ID" value="ETO26385.1"/>
    <property type="molecule type" value="Genomic_DNA"/>
</dbReference>
<name>X6NJC4_RETFI</name>
<evidence type="ECO:0000256" key="3">
    <source>
        <dbReference type="ARBA" id="ARBA00013236"/>
    </source>
</evidence>
<comment type="caution">
    <text evidence="10">The sequence shown here is derived from an EMBL/GenBank/DDBJ whole genome shotgun (WGS) entry which is preliminary data.</text>
</comment>
<evidence type="ECO:0000313" key="10">
    <source>
        <dbReference type="EMBL" id="ETO26385.1"/>
    </source>
</evidence>
<dbReference type="Gene3D" id="3.20.20.70">
    <property type="entry name" value="Aldolase class I"/>
    <property type="match status" value="1"/>
</dbReference>
<keyword evidence="11" id="KW-1185">Reference proteome</keyword>
<evidence type="ECO:0000256" key="6">
    <source>
        <dbReference type="ARBA" id="ARBA00022642"/>
    </source>
</evidence>
<evidence type="ECO:0000256" key="1">
    <source>
        <dbReference type="ARBA" id="ARBA00004952"/>
    </source>
</evidence>
<feature type="non-terminal residue" evidence="10">
    <location>
        <position position="293"/>
    </location>
</feature>
<dbReference type="InterPro" id="IPR013785">
    <property type="entry name" value="Aldolase_TIM"/>
</dbReference>
<dbReference type="SUPFAM" id="SSF51690">
    <property type="entry name" value="Nicotinate/Quinolinate PRTase C-terminal domain-like"/>
    <property type="match status" value="1"/>
</dbReference>
<dbReference type="Pfam" id="PF17767">
    <property type="entry name" value="NAPRTase_N"/>
    <property type="match status" value="1"/>
</dbReference>
<evidence type="ECO:0000256" key="4">
    <source>
        <dbReference type="ARBA" id="ARBA00022553"/>
    </source>
</evidence>
<keyword evidence="6" id="KW-0662">Pyridine nucleotide biosynthesis</keyword>
<feature type="domain" description="Nicotinate/nicotinamide phosphoribosyltransferase" evidence="8">
    <location>
        <begin position="205"/>
        <end position="277"/>
    </location>
</feature>
<organism evidence="10 11">
    <name type="scientific">Reticulomyxa filosa</name>
    <dbReference type="NCBI Taxonomy" id="46433"/>
    <lineage>
        <taxon>Eukaryota</taxon>
        <taxon>Sar</taxon>
        <taxon>Rhizaria</taxon>
        <taxon>Retaria</taxon>
        <taxon>Foraminifera</taxon>
        <taxon>Monothalamids</taxon>
        <taxon>Reticulomyxidae</taxon>
        <taxon>Reticulomyxa</taxon>
    </lineage>
</organism>
<evidence type="ECO:0000313" key="11">
    <source>
        <dbReference type="Proteomes" id="UP000023152"/>
    </source>
</evidence>
<dbReference type="PANTHER" id="PTHR11098">
    <property type="entry name" value="NICOTINATE PHOSPHORIBOSYLTRANSFERASE"/>
    <property type="match status" value="1"/>
</dbReference>
<evidence type="ECO:0000259" key="8">
    <source>
        <dbReference type="Pfam" id="PF04095"/>
    </source>
</evidence>
<keyword evidence="5" id="KW-0436">Ligase</keyword>
<proteinExistence type="inferred from homology"/>
<dbReference type="OrthoDB" id="193380at2759"/>
<dbReference type="PIRSF" id="PIRSF000484">
    <property type="entry name" value="NAPRT"/>
    <property type="match status" value="1"/>
</dbReference>
<sequence length="293" mass="33149">MSADNEEQKSRDESLPKDFDLKGYVPHSSYVNSLLTDLYQLTMAYAYFVNGAPDQTAVFDLFFRKCPFNGEYTIFAGLDDVLRYLNTFSFTEEQISQLKKNLKQIKKKKKNDRYFCVKKMMCCHGEMYRFWSYLATVNASKLRVYAMREGEVVFPSSPMIRVEGPVAACQLVETTLLNCVNFASLIATNAARMCEAVIGRSKPVQMMEFGLRRAQGPDGAMSASKYAYLGGFDGTSNILAGLTYDIAISGTHAHSFVTTFSSLDQLQFSNDTIRWYDFLTNNNNNLIIIIIIN</sequence>
<evidence type="ECO:0000256" key="7">
    <source>
        <dbReference type="ARBA" id="ARBA00048668"/>
    </source>
</evidence>
<dbReference type="Pfam" id="PF04095">
    <property type="entry name" value="NAPRTase"/>
    <property type="match status" value="1"/>
</dbReference>
<keyword evidence="4" id="KW-0597">Phosphoprotein</keyword>
<dbReference type="GO" id="GO:0004516">
    <property type="term" value="F:nicotinate phosphoribosyltransferase activity"/>
    <property type="evidence" value="ECO:0007669"/>
    <property type="project" value="UniProtKB-EC"/>
</dbReference>
<dbReference type="GO" id="GO:0005829">
    <property type="term" value="C:cytosol"/>
    <property type="evidence" value="ECO:0007669"/>
    <property type="project" value="TreeGrafter"/>
</dbReference>
<evidence type="ECO:0000256" key="5">
    <source>
        <dbReference type="ARBA" id="ARBA00022598"/>
    </source>
</evidence>
<comment type="similarity">
    <text evidence="2">Belongs to the NAPRTase family.</text>
</comment>
<dbReference type="AlphaFoldDB" id="X6NJC4"/>
<dbReference type="OMA" id="RMCEAVI"/>
<dbReference type="Proteomes" id="UP000023152">
    <property type="component" value="Unassembled WGS sequence"/>
</dbReference>
<evidence type="ECO:0000259" key="9">
    <source>
        <dbReference type="Pfam" id="PF17767"/>
    </source>
</evidence>
<dbReference type="UniPathway" id="UPA00253">
    <property type="reaction ID" value="UER00457"/>
</dbReference>
<dbReference type="PANTHER" id="PTHR11098:SF1">
    <property type="entry name" value="NICOTINATE PHOSPHORIBOSYLTRANSFERASE"/>
    <property type="match status" value="1"/>
</dbReference>
<dbReference type="InterPro" id="IPR040727">
    <property type="entry name" value="NAPRTase_N"/>
</dbReference>
<gene>
    <name evidence="10" type="ORF">RFI_10753</name>
</gene>
<feature type="domain" description="Nicotinate phosphoribosyltransferase N-terminal" evidence="9">
    <location>
        <begin position="34"/>
        <end position="181"/>
    </location>
</feature>